<dbReference type="PROSITE" id="PS50932">
    <property type="entry name" value="HTH_LACI_2"/>
    <property type="match status" value="1"/>
</dbReference>
<dbReference type="SUPFAM" id="SSF47413">
    <property type="entry name" value="lambda repressor-like DNA-binding domains"/>
    <property type="match status" value="1"/>
</dbReference>
<evidence type="ECO:0000313" key="6">
    <source>
        <dbReference type="Proteomes" id="UP001226762"/>
    </source>
</evidence>
<dbReference type="PROSITE" id="PS00356">
    <property type="entry name" value="HTH_LACI_1"/>
    <property type="match status" value="1"/>
</dbReference>
<feature type="domain" description="HTH lacI-type" evidence="4">
    <location>
        <begin position="50"/>
        <end position="104"/>
    </location>
</feature>
<evidence type="ECO:0000256" key="3">
    <source>
        <dbReference type="ARBA" id="ARBA00023163"/>
    </source>
</evidence>
<dbReference type="InterPro" id="IPR000843">
    <property type="entry name" value="HTH_LacI"/>
</dbReference>
<dbReference type="Gene3D" id="1.10.260.40">
    <property type="entry name" value="lambda repressor-like DNA-binding domains"/>
    <property type="match status" value="1"/>
</dbReference>
<evidence type="ECO:0000256" key="2">
    <source>
        <dbReference type="ARBA" id="ARBA00023125"/>
    </source>
</evidence>
<keyword evidence="6" id="KW-1185">Reference proteome</keyword>
<accession>A0AAE3WEC3</accession>
<evidence type="ECO:0000256" key="1">
    <source>
        <dbReference type="ARBA" id="ARBA00023015"/>
    </source>
</evidence>
<keyword evidence="2 5" id="KW-0238">DNA-binding</keyword>
<keyword evidence="3" id="KW-0804">Transcription</keyword>
<dbReference type="InterPro" id="IPR028082">
    <property type="entry name" value="Peripla_BP_I"/>
</dbReference>
<dbReference type="Gene3D" id="3.40.50.2300">
    <property type="match status" value="2"/>
</dbReference>
<dbReference type="CDD" id="cd01575">
    <property type="entry name" value="PBP1_GntR"/>
    <property type="match status" value="1"/>
</dbReference>
<evidence type="ECO:0000313" key="5">
    <source>
        <dbReference type="EMBL" id="MDQ2090938.1"/>
    </source>
</evidence>
<proteinExistence type="predicted"/>
<dbReference type="RefSeq" id="WP_306736228.1">
    <property type="nucleotide sequence ID" value="NZ_JANHAX010000004.1"/>
</dbReference>
<name>A0AAE3WEC3_9RHOB</name>
<comment type="caution">
    <text evidence="5">The sequence shown here is derived from an EMBL/GenBank/DDBJ whole genome shotgun (WGS) entry which is preliminary data.</text>
</comment>
<reference evidence="5" key="2">
    <citation type="submission" date="2023-02" db="EMBL/GenBank/DDBJ databases">
        <title>'Rhodoalgimonas zhirmunskyi' gen. nov., isolated from a red alga.</title>
        <authorList>
            <person name="Nedashkovskaya O.I."/>
            <person name="Otstavnykh N.Y."/>
            <person name="Bystritskaya E.P."/>
            <person name="Balabanova L.A."/>
            <person name="Isaeva M.P."/>
        </authorList>
    </citation>
    <scope>NUCLEOTIDE SEQUENCE</scope>
    <source>
        <strain evidence="5">KCTC 52189</strain>
    </source>
</reference>
<dbReference type="GO" id="GO:0003700">
    <property type="term" value="F:DNA-binding transcription factor activity"/>
    <property type="evidence" value="ECO:0007669"/>
    <property type="project" value="TreeGrafter"/>
</dbReference>
<keyword evidence="1" id="KW-0805">Transcription regulation</keyword>
<dbReference type="InterPro" id="IPR010982">
    <property type="entry name" value="Lambda_DNA-bd_dom_sf"/>
</dbReference>
<organism evidence="5 6">
    <name type="scientific">Marimonas arenosa</name>
    <dbReference type="NCBI Taxonomy" id="1795305"/>
    <lineage>
        <taxon>Bacteria</taxon>
        <taxon>Pseudomonadati</taxon>
        <taxon>Pseudomonadota</taxon>
        <taxon>Alphaproteobacteria</taxon>
        <taxon>Rhodobacterales</taxon>
        <taxon>Paracoccaceae</taxon>
        <taxon>Marimonas</taxon>
    </lineage>
</organism>
<dbReference type="EMBL" id="JANHAX010000004">
    <property type="protein sequence ID" value="MDQ2090938.1"/>
    <property type="molecule type" value="Genomic_DNA"/>
</dbReference>
<dbReference type="Pfam" id="PF00356">
    <property type="entry name" value="LacI"/>
    <property type="match status" value="1"/>
</dbReference>
<dbReference type="Pfam" id="PF00532">
    <property type="entry name" value="Peripla_BP_1"/>
    <property type="match status" value="1"/>
</dbReference>
<dbReference type="SMART" id="SM00354">
    <property type="entry name" value="HTH_LACI"/>
    <property type="match status" value="1"/>
</dbReference>
<dbReference type="PANTHER" id="PTHR30146:SF2">
    <property type="entry name" value="HTH-TYPE TRANSCRIPTIONAL REGULATOR GNTR"/>
    <property type="match status" value="1"/>
</dbReference>
<sequence length="377" mass="39928">MVSIPVSIPVVNRGRLALAVPVASRALKRWAGGDRSQKHKQMILDEKKRTTLADVAVAAGVSKMTASRALRGAGDVSKAKADRVRQAAKEIGYVGNHLASSLSGKRSDLIGVVVPSVENIVFAEVLAGIADGIEGSDLQPVFGVTDYDLDKEYDVVRNMLSWKPAGIIVTGLDQSDATKRILENADVPVVQIMDVDGIPVDACVGLSHFTAGKEMAEALLKMGRKRFAYVGCGLDRDTRAAKRLSGFQAALSENGLAFVATRIGRARSTVKAGRDLSAEVLASHPGLDCIYYSNDDLAVGGAYHCIANGVAVPDELVLAGFNGLDLVDSLPIRIATTRTPRREIGRAAAEIVLNSNHGGGVGTERRKQFHPAIDIGV</sequence>
<gene>
    <name evidence="5" type="ORF">NO357_13625</name>
</gene>
<evidence type="ECO:0000259" key="4">
    <source>
        <dbReference type="PROSITE" id="PS50932"/>
    </source>
</evidence>
<dbReference type="AlphaFoldDB" id="A0AAE3WEC3"/>
<dbReference type="Proteomes" id="UP001226762">
    <property type="component" value="Unassembled WGS sequence"/>
</dbReference>
<dbReference type="PANTHER" id="PTHR30146">
    <property type="entry name" value="LACI-RELATED TRANSCRIPTIONAL REPRESSOR"/>
    <property type="match status" value="1"/>
</dbReference>
<protein>
    <submittedName>
        <fullName evidence="5">LacI family DNA-binding transcriptional regulator</fullName>
    </submittedName>
</protein>
<dbReference type="InterPro" id="IPR001761">
    <property type="entry name" value="Peripla_BP/Lac1_sug-bd_dom"/>
</dbReference>
<dbReference type="GO" id="GO:0000976">
    <property type="term" value="F:transcription cis-regulatory region binding"/>
    <property type="evidence" value="ECO:0007669"/>
    <property type="project" value="TreeGrafter"/>
</dbReference>
<dbReference type="CDD" id="cd01392">
    <property type="entry name" value="HTH_LacI"/>
    <property type="match status" value="1"/>
</dbReference>
<dbReference type="SUPFAM" id="SSF53822">
    <property type="entry name" value="Periplasmic binding protein-like I"/>
    <property type="match status" value="1"/>
</dbReference>
<reference evidence="5" key="1">
    <citation type="submission" date="2022-07" db="EMBL/GenBank/DDBJ databases">
        <authorList>
            <person name="Otstavnykh N."/>
            <person name="Isaeva M."/>
            <person name="Bystritskaya E."/>
        </authorList>
    </citation>
    <scope>NUCLEOTIDE SEQUENCE</scope>
    <source>
        <strain evidence="5">KCTC 52189</strain>
    </source>
</reference>